<keyword evidence="5" id="KW-1185">Reference proteome</keyword>
<reference evidence="2 4" key="1">
    <citation type="submission" date="2016-10" db="EMBL/GenBank/DDBJ databases">
        <authorList>
            <person name="Varghese N."/>
            <person name="Submissions S."/>
        </authorList>
    </citation>
    <scope>NUCLEOTIDE SEQUENCE [LARGE SCALE GENOMIC DNA]</scope>
    <source>
        <strain evidence="2 4">CGMCC 1.11215</strain>
    </source>
</reference>
<evidence type="ECO:0000313" key="3">
    <source>
        <dbReference type="EMBL" id="TFB72041.1"/>
    </source>
</evidence>
<reference evidence="3 5" key="2">
    <citation type="submission" date="2019-03" db="EMBL/GenBank/DDBJ databases">
        <title>Genomics of glacier-inhabiting Cryobacterium strains.</title>
        <authorList>
            <person name="Liu Q."/>
            <person name="Xin Y.-H."/>
        </authorList>
    </citation>
    <scope>NUCLEOTIDE SEQUENCE [LARGE SCALE GENOMIC DNA]</scope>
    <source>
        <strain evidence="3 5">Hh8</strain>
    </source>
</reference>
<keyword evidence="1" id="KW-1133">Transmembrane helix</keyword>
<evidence type="ECO:0000313" key="5">
    <source>
        <dbReference type="Proteomes" id="UP000298252"/>
    </source>
</evidence>
<keyword evidence="1" id="KW-0472">Membrane</keyword>
<feature type="transmembrane region" description="Helical" evidence="1">
    <location>
        <begin position="21"/>
        <end position="48"/>
    </location>
</feature>
<proteinExistence type="predicted"/>
<evidence type="ECO:0000313" key="4">
    <source>
        <dbReference type="Proteomes" id="UP000199639"/>
    </source>
</evidence>
<dbReference type="AlphaFoldDB" id="A0A4R8UUC6"/>
<feature type="transmembrane region" description="Helical" evidence="1">
    <location>
        <begin position="115"/>
        <end position="136"/>
    </location>
</feature>
<gene>
    <name evidence="3" type="ORF">E3O21_19610</name>
    <name evidence="2" type="ORF">SAMN05216368_11216</name>
</gene>
<dbReference type="RefSeq" id="WP_092341657.1">
    <property type="nucleotide sequence ID" value="NZ_FNIB01000012.1"/>
</dbReference>
<accession>A0A4R8UUC6</accession>
<dbReference type="Proteomes" id="UP000199639">
    <property type="component" value="Unassembled WGS sequence"/>
</dbReference>
<feature type="transmembrane region" description="Helical" evidence="1">
    <location>
        <begin position="142"/>
        <end position="164"/>
    </location>
</feature>
<name>A0A4R8UUC6_9MICO</name>
<organism evidence="2 4">
    <name type="scientific">Cryobacterium flavum</name>
    <dbReference type="NCBI Taxonomy" id="1424659"/>
    <lineage>
        <taxon>Bacteria</taxon>
        <taxon>Bacillati</taxon>
        <taxon>Actinomycetota</taxon>
        <taxon>Actinomycetes</taxon>
        <taxon>Micrococcales</taxon>
        <taxon>Microbacteriaceae</taxon>
        <taxon>Cryobacterium</taxon>
    </lineage>
</organism>
<dbReference type="Proteomes" id="UP000298252">
    <property type="component" value="Unassembled WGS sequence"/>
</dbReference>
<keyword evidence="1" id="KW-0812">Transmembrane</keyword>
<feature type="transmembrane region" description="Helical" evidence="1">
    <location>
        <begin position="74"/>
        <end position="94"/>
    </location>
</feature>
<sequence length="184" mass="20118">MSLAQIEEKARDRLIAVRSSYALVVTLFVMVAVIPLGLAFNVIMVVVLKIPGNMEPGPGVTNVDRLAGTLPYPIPAWTALLCALSLAALLKICWKRSRQQMVSAPGAKLILQISPMFIALLSIIGSFGSAACAMYYPPSDGWFSWWWVNIAAFAAVAAVAFWHGNRRPQKKKKRRGAPRKPQNA</sequence>
<dbReference type="STRING" id="1424659.SAMN05216368_11216"/>
<protein>
    <submittedName>
        <fullName evidence="2">Uncharacterized protein</fullName>
    </submittedName>
</protein>
<evidence type="ECO:0000256" key="1">
    <source>
        <dbReference type="SAM" id="Phobius"/>
    </source>
</evidence>
<dbReference type="EMBL" id="SOFD01000044">
    <property type="protein sequence ID" value="TFB72041.1"/>
    <property type="molecule type" value="Genomic_DNA"/>
</dbReference>
<dbReference type="EMBL" id="FNIB01000012">
    <property type="protein sequence ID" value="SDO18593.1"/>
    <property type="molecule type" value="Genomic_DNA"/>
</dbReference>
<evidence type="ECO:0000313" key="2">
    <source>
        <dbReference type="EMBL" id="SDO18593.1"/>
    </source>
</evidence>